<dbReference type="Pfam" id="PF08327">
    <property type="entry name" value="AHSA1"/>
    <property type="match status" value="1"/>
</dbReference>
<dbReference type="Gene3D" id="3.30.530.20">
    <property type="match status" value="1"/>
</dbReference>
<organism evidence="3 4">
    <name type="scientific">Nakamurella multipartita (strain ATCC 700099 / DSM 44233 / CIP 104796 / JCM 9543 / NBRC 105858 / Y-104)</name>
    <name type="common">Microsphaera multipartita</name>
    <dbReference type="NCBI Taxonomy" id="479431"/>
    <lineage>
        <taxon>Bacteria</taxon>
        <taxon>Bacillati</taxon>
        <taxon>Actinomycetota</taxon>
        <taxon>Actinomycetes</taxon>
        <taxon>Nakamurellales</taxon>
        <taxon>Nakamurellaceae</taxon>
        <taxon>Nakamurella</taxon>
    </lineage>
</organism>
<dbReference type="Proteomes" id="UP000002218">
    <property type="component" value="Chromosome"/>
</dbReference>
<dbReference type="InParanoid" id="C8XBE8"/>
<protein>
    <submittedName>
        <fullName evidence="3">Activator of Hsp90 ATPase 1 family protein</fullName>
    </submittedName>
</protein>
<reference evidence="4" key="1">
    <citation type="submission" date="2009-09" db="EMBL/GenBank/DDBJ databases">
        <title>The complete genome of Nakamurella multipartita DSM 44233.</title>
        <authorList>
            <consortium name="US DOE Joint Genome Institute (JGI-PGF)"/>
            <person name="Lucas S."/>
            <person name="Copeland A."/>
            <person name="Lapidus A."/>
            <person name="Glavina del Rio T."/>
            <person name="Dalin E."/>
            <person name="Tice H."/>
            <person name="Bruce D."/>
            <person name="Goodwin L."/>
            <person name="Pitluck S."/>
            <person name="Kyrpides N."/>
            <person name="Mavromatis K."/>
            <person name="Ivanova N."/>
            <person name="Ovchinnikova G."/>
            <person name="Sims D."/>
            <person name="Meincke L."/>
            <person name="Brettin T."/>
            <person name="Detter J.C."/>
            <person name="Han C."/>
            <person name="Larimer F."/>
            <person name="Land M."/>
            <person name="Hauser L."/>
            <person name="Markowitz V."/>
            <person name="Cheng J.-F."/>
            <person name="Hugenholtz P."/>
            <person name="Woyke T."/>
            <person name="Wu D."/>
            <person name="Klenk H.-P."/>
            <person name="Eisen J.A."/>
        </authorList>
    </citation>
    <scope>NUCLEOTIDE SEQUENCE [LARGE SCALE GENOMIC DNA]</scope>
    <source>
        <strain evidence="4">ATCC 700099 / DSM 44233 / CIP 104796 / JCM 9543 / NBRC 105858 / Y-104</strain>
    </source>
</reference>
<reference evidence="3 4" key="2">
    <citation type="journal article" date="2010" name="Stand. Genomic Sci.">
        <title>Complete genome sequence of Nakamurella multipartita type strain (Y-104).</title>
        <authorList>
            <person name="Tice H."/>
            <person name="Mayilraj S."/>
            <person name="Sims D."/>
            <person name="Lapidus A."/>
            <person name="Nolan M."/>
            <person name="Lucas S."/>
            <person name="Glavina Del Rio T."/>
            <person name="Copeland A."/>
            <person name="Cheng J.F."/>
            <person name="Meincke L."/>
            <person name="Bruce D."/>
            <person name="Goodwin L."/>
            <person name="Pitluck S."/>
            <person name="Ivanova N."/>
            <person name="Mavromatis K."/>
            <person name="Ovchinnikova G."/>
            <person name="Pati A."/>
            <person name="Chen A."/>
            <person name="Palaniappan K."/>
            <person name="Land M."/>
            <person name="Hauser L."/>
            <person name="Chang Y.J."/>
            <person name="Jeffries C.D."/>
            <person name="Detter J.C."/>
            <person name="Brettin T."/>
            <person name="Rohde M."/>
            <person name="Goker M."/>
            <person name="Bristow J."/>
            <person name="Eisen J.A."/>
            <person name="Markowitz V."/>
            <person name="Hugenholtz P."/>
            <person name="Kyrpides N.C."/>
            <person name="Klenk H.P."/>
            <person name="Chen F."/>
        </authorList>
    </citation>
    <scope>NUCLEOTIDE SEQUENCE [LARGE SCALE GENOMIC DNA]</scope>
    <source>
        <strain evidence="4">ATCC 700099 / DSM 44233 / CIP 104796 / JCM 9543 / NBRC 105858 / Y-104</strain>
    </source>
</reference>
<dbReference type="SUPFAM" id="SSF55961">
    <property type="entry name" value="Bet v1-like"/>
    <property type="match status" value="1"/>
</dbReference>
<dbReference type="InterPro" id="IPR023393">
    <property type="entry name" value="START-like_dom_sf"/>
</dbReference>
<dbReference type="InterPro" id="IPR013538">
    <property type="entry name" value="ASHA1/2-like_C"/>
</dbReference>
<evidence type="ECO:0000256" key="1">
    <source>
        <dbReference type="ARBA" id="ARBA00006817"/>
    </source>
</evidence>
<evidence type="ECO:0000313" key="4">
    <source>
        <dbReference type="Proteomes" id="UP000002218"/>
    </source>
</evidence>
<dbReference type="eggNOG" id="COG3832">
    <property type="taxonomic scope" value="Bacteria"/>
</dbReference>
<proteinExistence type="inferred from homology"/>
<feature type="domain" description="Activator of Hsp90 ATPase homologue 1/2-like C-terminal" evidence="2">
    <location>
        <begin position="25"/>
        <end position="136"/>
    </location>
</feature>
<dbReference type="CDD" id="cd08899">
    <property type="entry name" value="SRPBCC_CalC_Aha1-like_6"/>
    <property type="match status" value="1"/>
</dbReference>
<dbReference type="RefSeq" id="WP_015746324.1">
    <property type="nucleotide sequence ID" value="NC_013235.1"/>
</dbReference>
<name>C8XBE8_NAKMY</name>
<evidence type="ECO:0000259" key="2">
    <source>
        <dbReference type="Pfam" id="PF08327"/>
    </source>
</evidence>
<accession>C8XBE8</accession>
<dbReference type="KEGG" id="nml:Namu_1001"/>
<keyword evidence="4" id="KW-1185">Reference proteome</keyword>
<dbReference type="STRING" id="479431.Namu_1001"/>
<comment type="similarity">
    <text evidence="1">Belongs to the AHA1 family.</text>
</comment>
<evidence type="ECO:0000313" key="3">
    <source>
        <dbReference type="EMBL" id="ACV77410.1"/>
    </source>
</evidence>
<sequence length="180" mass="19675">MIVDLGSYVQVGGRPAVRFERLLPAPIERVWAAVTDPEQLPAWFPSQVRYEPRVGGEITFLGDPNLPEPPQVDRVLAWDPPHRFAFGWGGDEIHLELSRTEAGCRLVLLNVLVSADTAARNATGWYGCLGELDKVLQGIPSDGPHSQPLADFWPLHDAHVAAGLPHGAWIPDEVLAARPS</sequence>
<gene>
    <name evidence="3" type="ordered locus">Namu_1001</name>
</gene>
<dbReference type="EMBL" id="CP001737">
    <property type="protein sequence ID" value="ACV77410.1"/>
    <property type="molecule type" value="Genomic_DNA"/>
</dbReference>
<dbReference type="HOGENOM" id="CLU_108923_3_0_11"/>
<dbReference type="AlphaFoldDB" id="C8XBE8"/>